<dbReference type="RefSeq" id="WP_378140622.1">
    <property type="nucleotide sequence ID" value="NZ_JBHSEF010000010.1"/>
</dbReference>
<organism evidence="1 2">
    <name type="scientific">Chryseomicrobium palamuruense</name>
    <dbReference type="NCBI Taxonomy" id="682973"/>
    <lineage>
        <taxon>Bacteria</taxon>
        <taxon>Bacillati</taxon>
        <taxon>Bacillota</taxon>
        <taxon>Bacilli</taxon>
        <taxon>Bacillales</taxon>
        <taxon>Caryophanaceae</taxon>
        <taxon>Chryseomicrobium</taxon>
    </lineage>
</organism>
<proteinExistence type="predicted"/>
<reference evidence="2" key="1">
    <citation type="journal article" date="2019" name="Int. J. Syst. Evol. Microbiol.">
        <title>The Global Catalogue of Microorganisms (GCM) 10K type strain sequencing project: providing services to taxonomists for standard genome sequencing and annotation.</title>
        <authorList>
            <consortium name="The Broad Institute Genomics Platform"/>
            <consortium name="The Broad Institute Genome Sequencing Center for Infectious Disease"/>
            <person name="Wu L."/>
            <person name="Ma J."/>
        </authorList>
    </citation>
    <scope>NUCLEOTIDE SEQUENCE [LARGE SCALE GENOMIC DNA]</scope>
    <source>
        <strain evidence="2">CCUG 50353</strain>
    </source>
</reference>
<dbReference type="PANTHER" id="PTHR34047">
    <property type="entry name" value="NUCLEAR INTRON MATURASE 1, MITOCHONDRIAL-RELATED"/>
    <property type="match status" value="1"/>
</dbReference>
<dbReference type="PANTHER" id="PTHR34047:SF8">
    <property type="entry name" value="PROTEIN YKFC"/>
    <property type="match status" value="1"/>
</dbReference>
<protein>
    <recommendedName>
        <fullName evidence="3">Reverse transcriptase domain-containing protein</fullName>
    </recommendedName>
</protein>
<evidence type="ECO:0000313" key="2">
    <source>
        <dbReference type="Proteomes" id="UP001595733"/>
    </source>
</evidence>
<evidence type="ECO:0000313" key="1">
    <source>
        <dbReference type="EMBL" id="MFC4354286.1"/>
    </source>
</evidence>
<comment type="caution">
    <text evidence="1">The sequence shown here is derived from an EMBL/GenBank/DDBJ whole genome shotgun (WGS) entry which is preliminary data.</text>
</comment>
<name>A0ABV8UUN8_9BACL</name>
<gene>
    <name evidence="1" type="ORF">ACFO0S_04260</name>
</gene>
<dbReference type="Proteomes" id="UP001595733">
    <property type="component" value="Unassembled WGS sequence"/>
</dbReference>
<sequence>MRNKDGTQGSRAGTGKKSRWYSLMDKVWSIDNLEAAFRLVKRNKGAAGVDRVSIQEYEVELERNLRTLQSLLRKKEFRARPVRRVYIPKDDNQLRPLGIPTVEDRIVQAALKLKLEPIFEEKFLPCSFWIPPWAECTHGSGADT</sequence>
<evidence type="ECO:0008006" key="3">
    <source>
        <dbReference type="Google" id="ProtNLM"/>
    </source>
</evidence>
<dbReference type="SUPFAM" id="SSF56672">
    <property type="entry name" value="DNA/RNA polymerases"/>
    <property type="match status" value="1"/>
</dbReference>
<dbReference type="EMBL" id="JBHSEF010000010">
    <property type="protein sequence ID" value="MFC4354286.1"/>
    <property type="molecule type" value="Genomic_DNA"/>
</dbReference>
<keyword evidence="2" id="KW-1185">Reference proteome</keyword>
<dbReference type="InterPro" id="IPR051083">
    <property type="entry name" value="GrpII_Intron_Splice-Mob/Def"/>
</dbReference>
<accession>A0ABV8UUN8</accession>
<dbReference type="InterPro" id="IPR043502">
    <property type="entry name" value="DNA/RNA_pol_sf"/>
</dbReference>